<feature type="domain" description="JmjC" evidence="2">
    <location>
        <begin position="172"/>
        <end position="214"/>
    </location>
</feature>
<dbReference type="Pfam" id="PF02373">
    <property type="entry name" value="JmjC"/>
    <property type="match status" value="1"/>
</dbReference>
<evidence type="ECO:0000313" key="4">
    <source>
        <dbReference type="Proteomes" id="UP000813385"/>
    </source>
</evidence>
<dbReference type="Gene3D" id="2.60.120.650">
    <property type="entry name" value="Cupin"/>
    <property type="match status" value="1"/>
</dbReference>
<reference evidence="3" key="1">
    <citation type="journal article" date="2021" name="Nat. Commun.">
        <title>Genetic determinants of endophytism in the Arabidopsis root mycobiome.</title>
        <authorList>
            <person name="Mesny F."/>
            <person name="Miyauchi S."/>
            <person name="Thiergart T."/>
            <person name="Pickel B."/>
            <person name="Atanasova L."/>
            <person name="Karlsson M."/>
            <person name="Huettel B."/>
            <person name="Barry K.W."/>
            <person name="Haridas S."/>
            <person name="Chen C."/>
            <person name="Bauer D."/>
            <person name="Andreopoulos W."/>
            <person name="Pangilinan J."/>
            <person name="LaButti K."/>
            <person name="Riley R."/>
            <person name="Lipzen A."/>
            <person name="Clum A."/>
            <person name="Drula E."/>
            <person name="Henrissat B."/>
            <person name="Kohler A."/>
            <person name="Grigoriev I.V."/>
            <person name="Martin F.M."/>
            <person name="Hacquard S."/>
        </authorList>
    </citation>
    <scope>NUCLEOTIDE SEQUENCE</scope>
    <source>
        <strain evidence="3">MPI-CAGE-AT-0016</strain>
    </source>
</reference>
<feature type="region of interest" description="Disordered" evidence="1">
    <location>
        <begin position="283"/>
        <end position="302"/>
    </location>
</feature>
<evidence type="ECO:0000313" key="3">
    <source>
        <dbReference type="EMBL" id="KAH7357688.1"/>
    </source>
</evidence>
<dbReference type="AlphaFoldDB" id="A0A8K0TFU5"/>
<dbReference type="SUPFAM" id="SSF51197">
    <property type="entry name" value="Clavaminate synthase-like"/>
    <property type="match status" value="1"/>
</dbReference>
<protein>
    <recommendedName>
        <fullName evidence="2">JmjC domain-containing protein</fullName>
    </recommendedName>
</protein>
<gene>
    <name evidence="3" type="ORF">B0T11DRAFT_318992</name>
</gene>
<feature type="region of interest" description="Disordered" evidence="1">
    <location>
        <begin position="25"/>
        <end position="50"/>
    </location>
</feature>
<dbReference type="OrthoDB" id="1678912at2759"/>
<comment type="caution">
    <text evidence="3">The sequence shown here is derived from an EMBL/GenBank/DDBJ whole genome shotgun (WGS) entry which is preliminary data.</text>
</comment>
<feature type="region of interest" description="Disordered" evidence="1">
    <location>
        <begin position="247"/>
        <end position="274"/>
    </location>
</feature>
<sequence length="418" mass="45591">MNQTIAGILSKFEAQLRDFDRQIRQDRVPGGGPRGSSRCPPALGGQTVPNLDLRDGLNKLVTEFEALREALLHLSTDPDGGSRPATSPARDTPARDAPALPEPPVAHGATSDSTAHAPGLNLPAERGNFFLSLAQMVEGPSEHPARFNGDPSFEGKVKMGVPPFDWEVLKGQILDQEGIRYNIIVAGQGDLIVMKPRQYHSVVNYSDCLALAINYLLPGEPTFPSEVAVCNKCGLFHFKHTSFRRVPALPGGNPSSRNDPTYHEDADEPAFRRQKRRAVARVWLPDSAPKRSSSDSRPTTACETRARAKALLELEDIAKTIRKLDPRCNIPTFTNEPLPNPKVLKCASAIRGKAAVSQLLDLIKGHRDLGVQHRRSSGCSIRDQFVQCLQALSQAGNSLRLSKLNMRLELLDKGAGSC</sequence>
<accession>A0A8K0TFU5</accession>
<proteinExistence type="predicted"/>
<organism evidence="3 4">
    <name type="scientific">Plectosphaerella cucumerina</name>
    <dbReference type="NCBI Taxonomy" id="40658"/>
    <lineage>
        <taxon>Eukaryota</taxon>
        <taxon>Fungi</taxon>
        <taxon>Dikarya</taxon>
        <taxon>Ascomycota</taxon>
        <taxon>Pezizomycotina</taxon>
        <taxon>Sordariomycetes</taxon>
        <taxon>Hypocreomycetidae</taxon>
        <taxon>Glomerellales</taxon>
        <taxon>Plectosphaerellaceae</taxon>
        <taxon>Plectosphaerella</taxon>
    </lineage>
</organism>
<dbReference type="EMBL" id="JAGPXD010000004">
    <property type="protein sequence ID" value="KAH7357688.1"/>
    <property type="molecule type" value="Genomic_DNA"/>
</dbReference>
<keyword evidence="4" id="KW-1185">Reference proteome</keyword>
<evidence type="ECO:0000256" key="1">
    <source>
        <dbReference type="SAM" id="MobiDB-lite"/>
    </source>
</evidence>
<dbReference type="InterPro" id="IPR003347">
    <property type="entry name" value="JmjC_dom"/>
</dbReference>
<feature type="compositionally biased region" description="Low complexity" evidence="1">
    <location>
        <begin position="88"/>
        <end position="99"/>
    </location>
</feature>
<evidence type="ECO:0000259" key="2">
    <source>
        <dbReference type="Pfam" id="PF02373"/>
    </source>
</evidence>
<feature type="region of interest" description="Disordered" evidence="1">
    <location>
        <begin position="73"/>
        <end position="120"/>
    </location>
</feature>
<name>A0A8K0TFU5_9PEZI</name>
<dbReference type="Proteomes" id="UP000813385">
    <property type="component" value="Unassembled WGS sequence"/>
</dbReference>